<organism evidence="1 2">
    <name type="scientific">Vanrija pseudolonga</name>
    <dbReference type="NCBI Taxonomy" id="143232"/>
    <lineage>
        <taxon>Eukaryota</taxon>
        <taxon>Fungi</taxon>
        <taxon>Dikarya</taxon>
        <taxon>Basidiomycota</taxon>
        <taxon>Agaricomycotina</taxon>
        <taxon>Tremellomycetes</taxon>
        <taxon>Trichosporonales</taxon>
        <taxon>Trichosporonaceae</taxon>
        <taxon>Vanrija</taxon>
    </lineage>
</organism>
<sequence length="456" mass="50031">MADTEPAQPTSLPDLPADVLLHIADLLQIPDVCALRLSCTVISDALAPLRRRFFGEFGVLATPAGLGALLAIASDPLVAPYVKYITVNTASVFDTAPHKPTLYEQLALLELDGLDATINVMRVSTTGVRRHPSAPFLRPGALLPTLLGRAFAHLPKLGEVTTGYWNPRANDDNPPPDARMTLGLGHILRQQCGLGQGGENVETRVFWGLVFGLAGACAARKEAGFEQVKILPSTLYGVHLASFAAAMRHATYLAPAVRELEVLRLYVRRRDGAEEDLERELGGLAGFLGLAVSLDWLYLQGGDGLRVLQCLLRDGALALPKLKKLDLYYHETTTDVMFDILTNTHLTWVRLHGITLHWVEGKVPRREGSFWAALLLAVSAHHDAQGTRSAVTSFAMKCVQESREGRVEKVRFARSVPDDFRVFVQRNNPLPDLDMVQRVDSGEDIFRRAAEEIGNQ</sequence>
<proteinExistence type="predicted"/>
<dbReference type="Proteomes" id="UP000827549">
    <property type="component" value="Chromosome 7"/>
</dbReference>
<dbReference type="EMBL" id="CP086720">
    <property type="protein sequence ID" value="WOO85939.1"/>
    <property type="molecule type" value="Genomic_DNA"/>
</dbReference>
<protein>
    <recommendedName>
        <fullName evidence="3">F-box domain-containing protein</fullName>
    </recommendedName>
</protein>
<evidence type="ECO:0000313" key="2">
    <source>
        <dbReference type="Proteomes" id="UP000827549"/>
    </source>
</evidence>
<dbReference type="SUPFAM" id="SSF81383">
    <property type="entry name" value="F-box domain"/>
    <property type="match status" value="1"/>
</dbReference>
<dbReference type="InterPro" id="IPR036047">
    <property type="entry name" value="F-box-like_dom_sf"/>
</dbReference>
<keyword evidence="2" id="KW-1185">Reference proteome</keyword>
<dbReference type="RefSeq" id="XP_062631965.1">
    <property type="nucleotide sequence ID" value="XM_062775981.1"/>
</dbReference>
<evidence type="ECO:0000313" key="1">
    <source>
        <dbReference type="EMBL" id="WOO85939.1"/>
    </source>
</evidence>
<evidence type="ECO:0008006" key="3">
    <source>
        <dbReference type="Google" id="ProtNLM"/>
    </source>
</evidence>
<gene>
    <name evidence="1" type="ORF">LOC62_07G009427</name>
</gene>
<dbReference type="GeneID" id="87812588"/>
<reference evidence="1" key="1">
    <citation type="submission" date="2023-10" db="EMBL/GenBank/DDBJ databases">
        <authorList>
            <person name="Noh H."/>
        </authorList>
    </citation>
    <scope>NUCLEOTIDE SEQUENCE</scope>
    <source>
        <strain evidence="1">DUCC4014</strain>
    </source>
</reference>
<dbReference type="AlphaFoldDB" id="A0AAF0YIP8"/>
<accession>A0AAF0YIP8</accession>
<name>A0AAF0YIP8_9TREE</name>